<dbReference type="Proteomes" id="UP001176940">
    <property type="component" value="Unassembled WGS sequence"/>
</dbReference>
<comment type="similarity">
    <text evidence="2">Belongs to the ashwin family.</text>
</comment>
<evidence type="ECO:0000313" key="6">
    <source>
        <dbReference type="EMBL" id="CAJ0935350.1"/>
    </source>
</evidence>
<feature type="compositionally biased region" description="Polar residues" evidence="5">
    <location>
        <begin position="254"/>
        <end position="273"/>
    </location>
</feature>
<accession>A0ABN9LBQ9</accession>
<feature type="compositionally biased region" description="Basic and acidic residues" evidence="5">
    <location>
        <begin position="240"/>
        <end position="253"/>
    </location>
</feature>
<organism evidence="6 7">
    <name type="scientific">Ranitomeya imitator</name>
    <name type="common">mimic poison frog</name>
    <dbReference type="NCBI Taxonomy" id="111125"/>
    <lineage>
        <taxon>Eukaryota</taxon>
        <taxon>Metazoa</taxon>
        <taxon>Chordata</taxon>
        <taxon>Craniata</taxon>
        <taxon>Vertebrata</taxon>
        <taxon>Euteleostomi</taxon>
        <taxon>Amphibia</taxon>
        <taxon>Batrachia</taxon>
        <taxon>Anura</taxon>
        <taxon>Neobatrachia</taxon>
        <taxon>Hyloidea</taxon>
        <taxon>Dendrobatidae</taxon>
        <taxon>Dendrobatinae</taxon>
        <taxon>Ranitomeya</taxon>
    </lineage>
</organism>
<dbReference type="InterPro" id="IPR024887">
    <property type="entry name" value="Ashwin"/>
</dbReference>
<evidence type="ECO:0000256" key="5">
    <source>
        <dbReference type="SAM" id="MobiDB-lite"/>
    </source>
</evidence>
<dbReference type="PANTHER" id="PTHR28359">
    <property type="entry name" value="ASHWIN"/>
    <property type="match status" value="1"/>
</dbReference>
<evidence type="ECO:0000256" key="1">
    <source>
        <dbReference type="ARBA" id="ARBA00004123"/>
    </source>
</evidence>
<proteinExistence type="inferred from homology"/>
<evidence type="ECO:0000256" key="2">
    <source>
        <dbReference type="ARBA" id="ARBA00007855"/>
    </source>
</evidence>
<evidence type="ECO:0000256" key="3">
    <source>
        <dbReference type="ARBA" id="ARBA00015134"/>
    </source>
</evidence>
<feature type="region of interest" description="Disordered" evidence="5">
    <location>
        <begin position="195"/>
        <end position="308"/>
    </location>
</feature>
<feature type="compositionally biased region" description="Basic and acidic residues" evidence="5">
    <location>
        <begin position="282"/>
        <end position="299"/>
    </location>
</feature>
<evidence type="ECO:0000313" key="7">
    <source>
        <dbReference type="Proteomes" id="UP001176940"/>
    </source>
</evidence>
<dbReference type="Pfam" id="PF15323">
    <property type="entry name" value="Ashwin"/>
    <property type="match status" value="1"/>
</dbReference>
<sequence>MRDEAIAVTPMCQRFNTCAEVEQMPIASIDPQLSPFRALMHNCYLLPHIISAYLSVLLRADQSTAVSGKVRDAQRLRTAVLCSALNRTGYIGGLSTALQNDVDKPLMPVAKAYIRKRKNIVVEDSVNDKEKLTELFVQHAMPLPQRQLPKNRWGKLMESKKGIKKHEEPYKKSAENIRKRPLIVFDGASTSTSIKVKKTENGHATQRLHQSCTEKSSTSVRSGTVPTSPVPHHNSSSAIKEAKVPTGNHEHSTTTRPGSNTATEKVKSQSPVSGSVKIKRAAPKEDADVMNEEKPTEAKKKIHHVTWP</sequence>
<keyword evidence="4" id="KW-0539">Nucleus</keyword>
<dbReference type="PANTHER" id="PTHR28359:SF1">
    <property type="entry name" value="ASHWIN"/>
    <property type="match status" value="1"/>
</dbReference>
<protein>
    <recommendedName>
        <fullName evidence="3">Ashwin</fullName>
    </recommendedName>
</protein>
<reference evidence="6" key="1">
    <citation type="submission" date="2023-07" db="EMBL/GenBank/DDBJ databases">
        <authorList>
            <person name="Stuckert A."/>
        </authorList>
    </citation>
    <scope>NUCLEOTIDE SEQUENCE</scope>
</reference>
<comment type="caution">
    <text evidence="6">The sequence shown here is derived from an EMBL/GenBank/DDBJ whole genome shotgun (WGS) entry which is preliminary data.</text>
</comment>
<feature type="compositionally biased region" description="Polar residues" evidence="5">
    <location>
        <begin position="202"/>
        <end position="238"/>
    </location>
</feature>
<comment type="subcellular location">
    <subcellularLocation>
        <location evidence="1">Nucleus</location>
    </subcellularLocation>
</comment>
<gene>
    <name evidence="6" type="ORF">RIMI_LOCUS6301996</name>
</gene>
<name>A0ABN9LBQ9_9NEOB</name>
<evidence type="ECO:0000256" key="4">
    <source>
        <dbReference type="ARBA" id="ARBA00023242"/>
    </source>
</evidence>
<keyword evidence="7" id="KW-1185">Reference proteome</keyword>
<dbReference type="EMBL" id="CAUEEQ010011228">
    <property type="protein sequence ID" value="CAJ0935350.1"/>
    <property type="molecule type" value="Genomic_DNA"/>
</dbReference>